<gene>
    <name evidence="1" type="ORF">RM543_17680</name>
</gene>
<dbReference type="Proteomes" id="UP001265259">
    <property type="component" value="Unassembled WGS sequence"/>
</dbReference>
<organism evidence="1 2">
    <name type="scientific">Tropicimonas omnivorans</name>
    <dbReference type="NCBI Taxonomy" id="3075590"/>
    <lineage>
        <taxon>Bacteria</taxon>
        <taxon>Pseudomonadati</taxon>
        <taxon>Pseudomonadota</taxon>
        <taxon>Alphaproteobacteria</taxon>
        <taxon>Rhodobacterales</taxon>
        <taxon>Roseobacteraceae</taxon>
        <taxon>Tropicimonas</taxon>
    </lineage>
</organism>
<keyword evidence="2" id="KW-1185">Reference proteome</keyword>
<sequence length="179" mass="19347">MATFPRITPPSVTEPFAHFSHTPISSGFSRLIPALTRYIECERDLEHADCFDPAFVSWTRAAERARAEVLGLAGHIAASPVARHEDLPLKRSGMLTHALIESDSDAAFTALHALLGTHAELFACLEHGVVAARTRQMLKICHEQIDAIAELGEFNDPVAAWAEPSSDPEPGALIATCAI</sequence>
<accession>A0ABU3DLC0</accession>
<dbReference type="EMBL" id="JAVRHL010000006">
    <property type="protein sequence ID" value="MDT0684514.1"/>
    <property type="molecule type" value="Genomic_DNA"/>
</dbReference>
<evidence type="ECO:0000313" key="2">
    <source>
        <dbReference type="Proteomes" id="UP001265259"/>
    </source>
</evidence>
<proteinExistence type="predicted"/>
<comment type="caution">
    <text evidence="1">The sequence shown here is derived from an EMBL/GenBank/DDBJ whole genome shotgun (WGS) entry which is preliminary data.</text>
</comment>
<dbReference type="RefSeq" id="WP_311694102.1">
    <property type="nucleotide sequence ID" value="NZ_JAVRHL010000006.1"/>
</dbReference>
<evidence type="ECO:0000313" key="1">
    <source>
        <dbReference type="EMBL" id="MDT0684514.1"/>
    </source>
</evidence>
<name>A0ABU3DLC0_9RHOB</name>
<protein>
    <recommendedName>
        <fullName evidence="3">DUF2383 domain-containing protein</fullName>
    </recommendedName>
</protein>
<reference evidence="1 2" key="1">
    <citation type="submission" date="2023-09" db="EMBL/GenBank/DDBJ databases">
        <authorList>
            <person name="Rey-Velasco X."/>
        </authorList>
    </citation>
    <scope>NUCLEOTIDE SEQUENCE [LARGE SCALE GENOMIC DNA]</scope>
    <source>
        <strain evidence="1 2">F158</strain>
    </source>
</reference>
<evidence type="ECO:0008006" key="3">
    <source>
        <dbReference type="Google" id="ProtNLM"/>
    </source>
</evidence>